<evidence type="ECO:0000313" key="2">
    <source>
        <dbReference type="Proteomes" id="UP000020773"/>
    </source>
</evidence>
<dbReference type="InterPro" id="IPR018534">
    <property type="entry name" value="Tet_reg_excision_RteC"/>
</dbReference>
<protein>
    <submittedName>
        <fullName evidence="1">RteC family protein</fullName>
    </submittedName>
</protein>
<dbReference type="AlphaFoldDB" id="A0A015UXM6"/>
<sequence length="213" mass="25545">MMEWDLTEKRIYQLLKHPYQFDKSFVEDMSSAYLEFVEELFDYLNRVNDNKLRIRQLNMNFVDFGTLKALEESCPTENSKLKLVFIDKLLSLITMEQELIYRQMEYPKFFINIESEWKSPFYLNNEVIKLVDMMELVCGIFYISGGIVRIDHKEIFLSDVARIFEKMFNVNFGDIYKKEIAVIKRKPIKITEFLDRLKAAIIQKSKDEGYYQL</sequence>
<reference evidence="1 2" key="1">
    <citation type="submission" date="2014-02" db="EMBL/GenBank/DDBJ databases">
        <authorList>
            <person name="Sears C."/>
            <person name="Carroll K."/>
            <person name="Sack B.R."/>
            <person name="Qadri F."/>
            <person name="Myers L.L."/>
            <person name="Chung G.-T."/>
            <person name="Escheverria P."/>
            <person name="Fraser C.M."/>
            <person name="Sadzewicz L."/>
            <person name="Shefchek K.A."/>
            <person name="Tallon L."/>
            <person name="Das S.P."/>
            <person name="Daugherty S."/>
            <person name="Mongodin E.F."/>
        </authorList>
    </citation>
    <scope>NUCLEOTIDE SEQUENCE [LARGE SCALE GENOMIC DNA]</scope>
    <source>
        <strain evidence="2">3998T(B)3</strain>
    </source>
</reference>
<evidence type="ECO:0000313" key="1">
    <source>
        <dbReference type="EMBL" id="EXY87766.1"/>
    </source>
</evidence>
<gene>
    <name evidence="1" type="ORF">M125_5611</name>
</gene>
<accession>A0A015UXM6</accession>
<name>A0A015UXM6_BACFG</name>
<dbReference type="PATRIC" id="fig|1339316.3.peg.5277"/>
<organism evidence="1 2">
    <name type="scientific">Bacteroides fragilis str. 3998T(B)3</name>
    <dbReference type="NCBI Taxonomy" id="1339316"/>
    <lineage>
        <taxon>Bacteria</taxon>
        <taxon>Pseudomonadati</taxon>
        <taxon>Bacteroidota</taxon>
        <taxon>Bacteroidia</taxon>
        <taxon>Bacteroidales</taxon>
        <taxon>Bacteroidaceae</taxon>
        <taxon>Bacteroides</taxon>
    </lineage>
</organism>
<proteinExistence type="predicted"/>
<comment type="caution">
    <text evidence="1">The sequence shown here is derived from an EMBL/GenBank/DDBJ whole genome shotgun (WGS) entry which is preliminary data.</text>
</comment>
<dbReference type="EMBL" id="JGDB01000385">
    <property type="protein sequence ID" value="EXY87766.1"/>
    <property type="molecule type" value="Genomic_DNA"/>
</dbReference>
<dbReference type="Proteomes" id="UP000020773">
    <property type="component" value="Unassembled WGS sequence"/>
</dbReference>
<dbReference type="RefSeq" id="WP_042971996.1">
    <property type="nucleotide sequence ID" value="NZ_JGDB01000385.1"/>
</dbReference>
<dbReference type="Pfam" id="PF09357">
    <property type="entry name" value="RteC"/>
    <property type="match status" value="1"/>
</dbReference>